<accession>A0A1T5BZP0</accession>
<dbReference type="GeneID" id="35557567"/>
<dbReference type="Proteomes" id="UP000243406">
    <property type="component" value="Unassembled WGS sequence"/>
</dbReference>
<dbReference type="AlphaFoldDB" id="A0A1T5BZP0"/>
<reference evidence="2" key="1">
    <citation type="submission" date="2017-02" db="EMBL/GenBank/DDBJ databases">
        <authorList>
            <person name="Varghese N."/>
            <person name="Submissions S."/>
        </authorList>
    </citation>
    <scope>NUCLEOTIDE SEQUENCE [LARGE SCALE GENOMIC DNA]</scope>
    <source>
        <strain evidence="2">ATCC 35199</strain>
    </source>
</reference>
<gene>
    <name evidence="1" type="ORF">SAMN02745120_1910</name>
</gene>
<dbReference type="RefSeq" id="WP_013361404.1">
    <property type="nucleotide sequence ID" value="NZ_CP154629.1"/>
</dbReference>
<evidence type="ECO:0000313" key="1">
    <source>
        <dbReference type="EMBL" id="SKB52852.1"/>
    </source>
</evidence>
<dbReference type="OrthoDB" id="1757712at2"/>
<protein>
    <submittedName>
        <fullName evidence="1">Uncharacterized protein</fullName>
    </submittedName>
</protein>
<dbReference type="EMBL" id="FUYN01000004">
    <property type="protein sequence ID" value="SKB52852.1"/>
    <property type="molecule type" value="Genomic_DNA"/>
</dbReference>
<name>A0A1T5BZP0_9FIRM</name>
<sequence length="160" mass="18964">MVEITFTNKTGKKSISSDNVQQLLKNMADIVSISDISDSLKEKDVMIFDCKLDNFIFKFEPLDEELYEEFEIDEEYYQVLFEDINEYLHELTDDIEQDLREVYKFEKIKLTHEIYDLNESFTDIKFVMSISFKDISSQELADLTRITAKRQLLGSSKYFN</sequence>
<evidence type="ECO:0000313" key="2">
    <source>
        <dbReference type="Proteomes" id="UP000243406"/>
    </source>
</evidence>
<proteinExistence type="predicted"/>
<keyword evidence="2" id="KW-1185">Reference proteome</keyword>
<organism evidence="1 2">
    <name type="scientific">Acetoanaerobium noterae</name>
    <dbReference type="NCBI Taxonomy" id="745369"/>
    <lineage>
        <taxon>Bacteria</taxon>
        <taxon>Bacillati</taxon>
        <taxon>Bacillota</taxon>
        <taxon>Clostridia</taxon>
        <taxon>Peptostreptococcales</taxon>
        <taxon>Filifactoraceae</taxon>
        <taxon>Acetoanaerobium</taxon>
    </lineage>
</organism>